<keyword evidence="9" id="KW-1185">Reference proteome</keyword>
<dbReference type="Gene3D" id="3.30.70.100">
    <property type="match status" value="1"/>
</dbReference>
<dbReference type="PROSITE" id="PS51160">
    <property type="entry name" value="ACYLPHOSPHATASE_3"/>
    <property type="match status" value="1"/>
</dbReference>
<dbReference type="PANTHER" id="PTHR47268">
    <property type="entry name" value="ACYLPHOSPHATASE"/>
    <property type="match status" value="1"/>
</dbReference>
<dbReference type="InterPro" id="IPR017968">
    <property type="entry name" value="Acylphosphatase_CS"/>
</dbReference>
<evidence type="ECO:0000256" key="1">
    <source>
        <dbReference type="ARBA" id="ARBA00005614"/>
    </source>
</evidence>
<dbReference type="InterPro" id="IPR020456">
    <property type="entry name" value="Acylphosphatase"/>
</dbReference>
<dbReference type="Proteomes" id="UP001239167">
    <property type="component" value="Unassembled WGS sequence"/>
</dbReference>
<dbReference type="PANTHER" id="PTHR47268:SF4">
    <property type="entry name" value="ACYLPHOSPHATASE"/>
    <property type="match status" value="1"/>
</dbReference>
<evidence type="ECO:0000256" key="3">
    <source>
        <dbReference type="ARBA" id="ARBA00015991"/>
    </source>
</evidence>
<name>A0ABT9Y993_9FIRM</name>
<feature type="active site" evidence="5">
    <location>
        <position position="36"/>
    </location>
</feature>
<dbReference type="InterPro" id="IPR036046">
    <property type="entry name" value="Acylphosphatase-like_dom_sf"/>
</dbReference>
<gene>
    <name evidence="8" type="ORF">J2S01_002143</name>
</gene>
<dbReference type="EMBL" id="JAUSUE010000016">
    <property type="protein sequence ID" value="MDQ0204415.1"/>
    <property type="molecule type" value="Genomic_DNA"/>
</dbReference>
<feature type="domain" description="Acylphosphatase-like" evidence="7">
    <location>
        <begin position="3"/>
        <end position="90"/>
    </location>
</feature>
<dbReference type="SUPFAM" id="SSF54975">
    <property type="entry name" value="Acylphosphatase/BLUF domain-like"/>
    <property type="match status" value="1"/>
</dbReference>
<comment type="similarity">
    <text evidence="1 6">Belongs to the acylphosphatase family.</text>
</comment>
<keyword evidence="5 8" id="KW-0378">Hydrolase</keyword>
<dbReference type="EC" id="3.6.1.7" evidence="2 5"/>
<comment type="catalytic activity">
    <reaction evidence="4 5">
        <text>an acyl phosphate + H2O = a carboxylate + phosphate + H(+)</text>
        <dbReference type="Rhea" id="RHEA:14965"/>
        <dbReference type="ChEBI" id="CHEBI:15377"/>
        <dbReference type="ChEBI" id="CHEBI:15378"/>
        <dbReference type="ChEBI" id="CHEBI:29067"/>
        <dbReference type="ChEBI" id="CHEBI:43474"/>
        <dbReference type="ChEBI" id="CHEBI:59918"/>
        <dbReference type="EC" id="3.6.1.7"/>
    </reaction>
</comment>
<evidence type="ECO:0000256" key="2">
    <source>
        <dbReference type="ARBA" id="ARBA00012150"/>
    </source>
</evidence>
<dbReference type="RefSeq" id="WP_196603900.1">
    <property type="nucleotide sequence ID" value="NZ_CP116940.1"/>
</dbReference>
<evidence type="ECO:0000259" key="7">
    <source>
        <dbReference type="PROSITE" id="PS51160"/>
    </source>
</evidence>
<comment type="caution">
    <text evidence="8">The sequence shown here is derived from an EMBL/GenBank/DDBJ whole genome shotgun (WGS) entry which is preliminary data.</text>
</comment>
<sequence length="90" mass="10040">MERYFAKASGRVQGVGFRYFVQSIGKQYGLSGWVMNMADGTVTMEVQGDNVHLNAFFSEIKKGNIFIKVTAIDIKSINMVDGDSGFDIKY</sequence>
<dbReference type="GO" id="GO:0003998">
    <property type="term" value="F:acylphosphatase activity"/>
    <property type="evidence" value="ECO:0007669"/>
    <property type="project" value="UniProtKB-EC"/>
</dbReference>
<evidence type="ECO:0000313" key="9">
    <source>
        <dbReference type="Proteomes" id="UP001239167"/>
    </source>
</evidence>
<dbReference type="PROSITE" id="PS00151">
    <property type="entry name" value="ACYLPHOSPHATASE_2"/>
    <property type="match status" value="1"/>
</dbReference>
<organism evidence="8 9">
    <name type="scientific">Pectinatus haikarae</name>
    <dbReference type="NCBI Taxonomy" id="349096"/>
    <lineage>
        <taxon>Bacteria</taxon>
        <taxon>Bacillati</taxon>
        <taxon>Bacillota</taxon>
        <taxon>Negativicutes</taxon>
        <taxon>Selenomonadales</taxon>
        <taxon>Selenomonadaceae</taxon>
        <taxon>Pectinatus</taxon>
    </lineage>
</organism>
<reference evidence="8 9" key="1">
    <citation type="submission" date="2023-07" db="EMBL/GenBank/DDBJ databases">
        <title>Genomic Encyclopedia of Type Strains, Phase IV (KMG-IV): sequencing the most valuable type-strain genomes for metagenomic binning, comparative biology and taxonomic classification.</title>
        <authorList>
            <person name="Goeker M."/>
        </authorList>
    </citation>
    <scope>NUCLEOTIDE SEQUENCE [LARGE SCALE GENOMIC DNA]</scope>
    <source>
        <strain evidence="8 9">DSM 16980</strain>
    </source>
</reference>
<proteinExistence type="inferred from homology"/>
<protein>
    <recommendedName>
        <fullName evidence="3 5">acylphosphatase</fullName>
        <ecNumber evidence="2 5">3.6.1.7</ecNumber>
    </recommendedName>
</protein>
<dbReference type="InterPro" id="IPR001792">
    <property type="entry name" value="Acylphosphatase-like_dom"/>
</dbReference>
<accession>A0ABT9Y993</accession>
<dbReference type="PRINTS" id="PR00112">
    <property type="entry name" value="ACYLPHPHTASE"/>
</dbReference>
<evidence type="ECO:0000256" key="4">
    <source>
        <dbReference type="ARBA" id="ARBA00047645"/>
    </source>
</evidence>
<dbReference type="Pfam" id="PF00708">
    <property type="entry name" value="Acylphosphatase"/>
    <property type="match status" value="1"/>
</dbReference>
<evidence type="ECO:0000256" key="6">
    <source>
        <dbReference type="RuleBase" id="RU004168"/>
    </source>
</evidence>
<feature type="active site" evidence="5">
    <location>
        <position position="18"/>
    </location>
</feature>
<evidence type="ECO:0000313" key="8">
    <source>
        <dbReference type="EMBL" id="MDQ0204415.1"/>
    </source>
</evidence>
<evidence type="ECO:0000256" key="5">
    <source>
        <dbReference type="PROSITE-ProRule" id="PRU00520"/>
    </source>
</evidence>